<dbReference type="Gene3D" id="3.30.70.920">
    <property type="match status" value="1"/>
</dbReference>
<gene>
    <name evidence="2" type="ORF">A3A78_04195</name>
</gene>
<evidence type="ECO:0000313" key="3">
    <source>
        <dbReference type="Proteomes" id="UP000176504"/>
    </source>
</evidence>
<evidence type="ECO:0000259" key="1">
    <source>
        <dbReference type="Pfam" id="PF01037"/>
    </source>
</evidence>
<dbReference type="AlphaFoldDB" id="A0A1F4VDV1"/>
<dbReference type="InterPro" id="IPR011008">
    <property type="entry name" value="Dimeric_a/b-barrel"/>
</dbReference>
<protein>
    <recommendedName>
        <fullName evidence="1">Transcription regulator AsnC/Lrp ligand binding domain-containing protein</fullName>
    </recommendedName>
</protein>
<feature type="domain" description="Transcription regulator AsnC/Lrp ligand binding" evidence="1">
    <location>
        <begin position="19"/>
        <end position="74"/>
    </location>
</feature>
<accession>A0A1F4VDV1</accession>
<sequence>MKTILLAEFDRSFDLQKLKEIKRIPHVQSAEVVTGRIDLVIVIMARTDDQISATVQKIRKIKGIRSISSHVVLKI</sequence>
<reference evidence="2 3" key="1">
    <citation type="journal article" date="2016" name="Nat. Commun.">
        <title>Thousands of microbial genomes shed light on interconnected biogeochemical processes in an aquifer system.</title>
        <authorList>
            <person name="Anantharaman K."/>
            <person name="Brown C.T."/>
            <person name="Hug L.A."/>
            <person name="Sharon I."/>
            <person name="Castelle C.J."/>
            <person name="Probst A.J."/>
            <person name="Thomas B.C."/>
            <person name="Singh A."/>
            <person name="Wilkins M.J."/>
            <person name="Karaoz U."/>
            <person name="Brodie E.L."/>
            <person name="Williams K.H."/>
            <person name="Hubbard S.S."/>
            <person name="Banfield J.F."/>
        </authorList>
    </citation>
    <scope>NUCLEOTIDE SEQUENCE [LARGE SCALE GENOMIC DNA]</scope>
</reference>
<organism evidence="2 3">
    <name type="scientific">candidate division WWE3 bacterium RIFCSPLOWO2_01_FULL_41_18</name>
    <dbReference type="NCBI Taxonomy" id="1802625"/>
    <lineage>
        <taxon>Bacteria</taxon>
        <taxon>Katanobacteria</taxon>
    </lineage>
</organism>
<name>A0A1F4VDV1_UNCKA</name>
<dbReference type="SUPFAM" id="SSF54909">
    <property type="entry name" value="Dimeric alpha+beta barrel"/>
    <property type="match status" value="1"/>
</dbReference>
<dbReference type="Proteomes" id="UP000176504">
    <property type="component" value="Unassembled WGS sequence"/>
</dbReference>
<evidence type="ECO:0000313" key="2">
    <source>
        <dbReference type="EMBL" id="OGC55148.1"/>
    </source>
</evidence>
<dbReference type="Pfam" id="PF01037">
    <property type="entry name" value="AsnC_trans_reg"/>
    <property type="match status" value="1"/>
</dbReference>
<proteinExistence type="predicted"/>
<comment type="caution">
    <text evidence="2">The sequence shown here is derived from an EMBL/GenBank/DDBJ whole genome shotgun (WGS) entry which is preliminary data.</text>
</comment>
<dbReference type="InterPro" id="IPR019887">
    <property type="entry name" value="Tscrpt_reg_AsnC/Lrp_C"/>
</dbReference>
<dbReference type="EMBL" id="MEVI01000003">
    <property type="protein sequence ID" value="OGC55148.1"/>
    <property type="molecule type" value="Genomic_DNA"/>
</dbReference>